<dbReference type="Pfam" id="PF00775">
    <property type="entry name" value="Dioxygenase_C"/>
    <property type="match status" value="1"/>
</dbReference>
<evidence type="ECO:0000313" key="4">
    <source>
        <dbReference type="Proteomes" id="UP000594621"/>
    </source>
</evidence>
<dbReference type="PANTHER" id="PTHR34315:SF1">
    <property type="entry name" value="INTRADIOL RING-CLEAVAGE DIOXYGENASES DOMAIN-CONTAINING PROTEIN-RELATED"/>
    <property type="match status" value="1"/>
</dbReference>
<keyword evidence="4" id="KW-1185">Reference proteome</keyword>
<name>A0A7S9H0B4_9BRAD</name>
<dbReference type="PANTHER" id="PTHR34315">
    <property type="match status" value="1"/>
</dbReference>
<dbReference type="Gene3D" id="2.60.130.10">
    <property type="entry name" value="Aromatic compound dioxygenase"/>
    <property type="match status" value="1"/>
</dbReference>
<dbReference type="Proteomes" id="UP000594621">
    <property type="component" value="Chromosome"/>
</dbReference>
<dbReference type="SUPFAM" id="SSF49482">
    <property type="entry name" value="Aromatic compound dioxygenase"/>
    <property type="match status" value="1"/>
</dbReference>
<dbReference type="AlphaFoldDB" id="A0A7S9H0B4"/>
<sequence>MSTSTRRGFLGFVSVSAAGLLQTRAEAASEPAATASEPACILTPQAEEGPFYSDPKLVRSDVAEGKAGVPLTLRLRVIEAGTCTAIHGARVDIWHCDAKGLYSAFAGQGDAHNIDATSNTFLRGTQTTDDSGWVTFNTIYPGWYDGRTTHIHFKVFLSDRNVLTGQTFLPDALNEFIYTNVPDYGDRARQRMVINANDHVIERSDPEHRAFCAVKEERDRYVATLTLGVDRRANATVGRVGPPPPPPGLRSGPPTGMPPGPPPGGMGGPMFGRQIKDRLAALVPGLKRSQ</sequence>
<keyword evidence="3" id="KW-0560">Oxidoreductase</keyword>
<organism evidence="3 4">
    <name type="scientific">Bradyrhizobium commune</name>
    <dbReference type="NCBI Taxonomy" id="83627"/>
    <lineage>
        <taxon>Bacteria</taxon>
        <taxon>Pseudomonadati</taxon>
        <taxon>Pseudomonadota</taxon>
        <taxon>Alphaproteobacteria</taxon>
        <taxon>Hyphomicrobiales</taxon>
        <taxon>Nitrobacteraceae</taxon>
        <taxon>Bradyrhizobium</taxon>
    </lineage>
</organism>
<keyword evidence="3" id="KW-0223">Dioxygenase</keyword>
<gene>
    <name evidence="3" type="ORF">IC761_03715</name>
</gene>
<dbReference type="RefSeq" id="WP_195801951.1">
    <property type="nucleotide sequence ID" value="NZ_CP061379.1"/>
</dbReference>
<feature type="domain" description="Intradiol ring-cleavage dioxygenases" evidence="2">
    <location>
        <begin position="56"/>
        <end position="170"/>
    </location>
</feature>
<evidence type="ECO:0000313" key="3">
    <source>
        <dbReference type="EMBL" id="QPF92413.1"/>
    </source>
</evidence>
<dbReference type="InterPro" id="IPR015889">
    <property type="entry name" value="Intradiol_dOase_core"/>
</dbReference>
<proteinExistence type="predicted"/>
<feature type="compositionally biased region" description="Pro residues" evidence="1">
    <location>
        <begin position="255"/>
        <end position="264"/>
    </location>
</feature>
<dbReference type="GO" id="GO:0016702">
    <property type="term" value="F:oxidoreductase activity, acting on single donors with incorporation of molecular oxygen, incorporation of two atoms of oxygen"/>
    <property type="evidence" value="ECO:0007669"/>
    <property type="project" value="InterPro"/>
</dbReference>
<dbReference type="EMBL" id="CP061379">
    <property type="protein sequence ID" value="QPF92413.1"/>
    <property type="molecule type" value="Genomic_DNA"/>
</dbReference>
<reference evidence="3 4" key="1">
    <citation type="submission" date="2020-09" db="EMBL/GenBank/DDBJ databases">
        <title>Complete genomes of bradyrhizobia occurring on native shrubby legumes in Australia.</title>
        <authorList>
            <person name="Lafay B."/>
        </authorList>
    </citation>
    <scope>NUCLEOTIDE SEQUENCE [LARGE SCALE GENOMIC DNA]</scope>
    <source>
        <strain evidence="3 4">BDV5040</strain>
    </source>
</reference>
<accession>A0A7S9H0B4</accession>
<dbReference type="CDD" id="cd03457">
    <property type="entry name" value="intradiol_dioxygenase_like"/>
    <property type="match status" value="1"/>
</dbReference>
<dbReference type="InterPro" id="IPR000627">
    <property type="entry name" value="Intradiol_dOase_C"/>
</dbReference>
<dbReference type="PROSITE" id="PS51318">
    <property type="entry name" value="TAT"/>
    <property type="match status" value="1"/>
</dbReference>
<evidence type="ECO:0000256" key="1">
    <source>
        <dbReference type="SAM" id="MobiDB-lite"/>
    </source>
</evidence>
<protein>
    <submittedName>
        <fullName evidence="3">Intradiol ring-cleavage dioxygenase</fullName>
    </submittedName>
</protein>
<dbReference type="KEGG" id="bcou:IC761_03715"/>
<dbReference type="GO" id="GO:0008199">
    <property type="term" value="F:ferric iron binding"/>
    <property type="evidence" value="ECO:0007669"/>
    <property type="project" value="InterPro"/>
</dbReference>
<feature type="region of interest" description="Disordered" evidence="1">
    <location>
        <begin position="234"/>
        <end position="276"/>
    </location>
</feature>
<evidence type="ECO:0000259" key="2">
    <source>
        <dbReference type="Pfam" id="PF00775"/>
    </source>
</evidence>
<dbReference type="InterPro" id="IPR006311">
    <property type="entry name" value="TAT_signal"/>
</dbReference>